<reference evidence="2 3" key="1">
    <citation type="submission" date="2017-12" db="EMBL/GenBank/DDBJ databases">
        <title>Comparative genomics of Botrytis spp.</title>
        <authorList>
            <person name="Valero-Jimenez C.A."/>
            <person name="Tapia P."/>
            <person name="Veloso J."/>
            <person name="Silva-Moreno E."/>
            <person name="Staats M."/>
            <person name="Valdes J.H."/>
            <person name="Van Kan J.A.L."/>
        </authorList>
    </citation>
    <scope>NUCLEOTIDE SEQUENCE [LARGE SCALE GENOMIC DNA]</scope>
    <source>
        <strain evidence="2 3">Be9601</strain>
    </source>
</reference>
<feature type="compositionally biased region" description="Basic and acidic residues" evidence="1">
    <location>
        <begin position="65"/>
        <end position="77"/>
    </location>
</feature>
<protein>
    <submittedName>
        <fullName evidence="2">Uncharacterized protein</fullName>
    </submittedName>
</protein>
<comment type="caution">
    <text evidence="2">The sequence shown here is derived from an EMBL/GenBank/DDBJ whole genome shotgun (WGS) entry which is preliminary data.</text>
</comment>
<dbReference type="EMBL" id="PQXM01000699">
    <property type="protein sequence ID" value="TGO70588.1"/>
    <property type="molecule type" value="Genomic_DNA"/>
</dbReference>
<gene>
    <name evidence="2" type="ORF">BELL_0701g00030</name>
</gene>
<evidence type="ECO:0000313" key="3">
    <source>
        <dbReference type="Proteomes" id="UP000297229"/>
    </source>
</evidence>
<dbReference type="Proteomes" id="UP000297229">
    <property type="component" value="Unassembled WGS sequence"/>
</dbReference>
<proteinExistence type="predicted"/>
<evidence type="ECO:0000313" key="2">
    <source>
        <dbReference type="EMBL" id="TGO70588.1"/>
    </source>
</evidence>
<feature type="compositionally biased region" description="Low complexity" evidence="1">
    <location>
        <begin position="1"/>
        <end position="12"/>
    </location>
</feature>
<accession>A0A4Z1JAK2</accession>
<feature type="region of interest" description="Disordered" evidence="1">
    <location>
        <begin position="1"/>
        <end position="77"/>
    </location>
</feature>
<evidence type="ECO:0000256" key="1">
    <source>
        <dbReference type="SAM" id="MobiDB-lite"/>
    </source>
</evidence>
<name>A0A4Z1JAK2_9HELO</name>
<dbReference type="AlphaFoldDB" id="A0A4Z1JAK2"/>
<organism evidence="2 3">
    <name type="scientific">Botrytis elliptica</name>
    <dbReference type="NCBI Taxonomy" id="278938"/>
    <lineage>
        <taxon>Eukaryota</taxon>
        <taxon>Fungi</taxon>
        <taxon>Dikarya</taxon>
        <taxon>Ascomycota</taxon>
        <taxon>Pezizomycotina</taxon>
        <taxon>Leotiomycetes</taxon>
        <taxon>Helotiales</taxon>
        <taxon>Sclerotiniaceae</taxon>
        <taxon>Botrytis</taxon>
    </lineage>
</organism>
<keyword evidence="3" id="KW-1185">Reference proteome</keyword>
<sequence length="116" mass="12728">MAPSNSHSNSSSQPRGSASKVMAVKESSKKGPKPSRYTPPGTPEESTESLRANSKAVKKKTVPVKKPEGKEKGYDADSERDNRYKLFIEKKSGGKDKVAQVYRREDGIWATETGNK</sequence>